<organism evidence="2 3">
    <name type="scientific">Candidatus Levilactobacillus faecigallinarum</name>
    <dbReference type="NCBI Taxonomy" id="2838638"/>
    <lineage>
        <taxon>Bacteria</taxon>
        <taxon>Bacillati</taxon>
        <taxon>Bacillota</taxon>
        <taxon>Bacilli</taxon>
        <taxon>Lactobacillales</taxon>
        <taxon>Lactobacillaceae</taxon>
        <taxon>Levilactobacillus</taxon>
    </lineage>
</organism>
<dbReference type="Proteomes" id="UP000886822">
    <property type="component" value="Unassembled WGS sequence"/>
</dbReference>
<sequence>MRWKRLVIAYFQVACWLGVELLLGARYVGIRLTMRPDALFWYLLVVGATCYPLTRSLEQAVTARLHLVGEPKGALRRHMEDVAAYDRGSNWRVAHTRVSYVTNVDFDRPSQLAMGLLRVLVNFGWLLLSPLILIGILTYRMHKKSHFPRW</sequence>
<protein>
    <submittedName>
        <fullName evidence="2">Uncharacterized protein</fullName>
    </submittedName>
</protein>
<name>A0A9D1QSP0_9LACO</name>
<gene>
    <name evidence="2" type="ORF">H9875_05670</name>
</gene>
<keyword evidence="1" id="KW-0472">Membrane</keyword>
<dbReference type="EMBL" id="DXGJ01000044">
    <property type="protein sequence ID" value="HIW72098.1"/>
    <property type="molecule type" value="Genomic_DNA"/>
</dbReference>
<comment type="caution">
    <text evidence="2">The sequence shown here is derived from an EMBL/GenBank/DDBJ whole genome shotgun (WGS) entry which is preliminary data.</text>
</comment>
<accession>A0A9D1QSP0</accession>
<keyword evidence="1" id="KW-1133">Transmembrane helix</keyword>
<dbReference type="AlphaFoldDB" id="A0A9D1QSP0"/>
<proteinExistence type="predicted"/>
<feature type="transmembrane region" description="Helical" evidence="1">
    <location>
        <begin position="39"/>
        <end position="57"/>
    </location>
</feature>
<reference evidence="2" key="2">
    <citation type="submission" date="2021-04" db="EMBL/GenBank/DDBJ databases">
        <authorList>
            <person name="Gilroy R."/>
        </authorList>
    </citation>
    <scope>NUCLEOTIDE SEQUENCE</scope>
    <source>
        <strain evidence="2">CHK173-259</strain>
    </source>
</reference>
<feature type="transmembrane region" description="Helical" evidence="1">
    <location>
        <begin position="6"/>
        <end position="27"/>
    </location>
</feature>
<feature type="transmembrane region" description="Helical" evidence="1">
    <location>
        <begin position="119"/>
        <end position="139"/>
    </location>
</feature>
<evidence type="ECO:0000256" key="1">
    <source>
        <dbReference type="SAM" id="Phobius"/>
    </source>
</evidence>
<reference evidence="2" key="1">
    <citation type="journal article" date="2021" name="PeerJ">
        <title>Extensive microbial diversity within the chicken gut microbiome revealed by metagenomics and culture.</title>
        <authorList>
            <person name="Gilroy R."/>
            <person name="Ravi A."/>
            <person name="Getino M."/>
            <person name="Pursley I."/>
            <person name="Horton D.L."/>
            <person name="Alikhan N.F."/>
            <person name="Baker D."/>
            <person name="Gharbi K."/>
            <person name="Hall N."/>
            <person name="Watson M."/>
            <person name="Adriaenssens E.M."/>
            <person name="Foster-Nyarko E."/>
            <person name="Jarju S."/>
            <person name="Secka A."/>
            <person name="Antonio M."/>
            <person name="Oren A."/>
            <person name="Chaudhuri R.R."/>
            <person name="La Ragione R."/>
            <person name="Hildebrand F."/>
            <person name="Pallen M.J."/>
        </authorList>
    </citation>
    <scope>NUCLEOTIDE SEQUENCE</scope>
    <source>
        <strain evidence="2">CHK173-259</strain>
    </source>
</reference>
<keyword evidence="1" id="KW-0812">Transmembrane</keyword>
<evidence type="ECO:0000313" key="3">
    <source>
        <dbReference type="Proteomes" id="UP000886822"/>
    </source>
</evidence>
<evidence type="ECO:0000313" key="2">
    <source>
        <dbReference type="EMBL" id="HIW72098.1"/>
    </source>
</evidence>